<comment type="caution">
    <text evidence="2">The sequence shown here is derived from an EMBL/GenBank/DDBJ whole genome shotgun (WGS) entry which is preliminary data.</text>
</comment>
<keyword evidence="3" id="KW-1185">Reference proteome</keyword>
<accession>A0A2P8I4H8</accession>
<dbReference type="Gene3D" id="3.90.79.10">
    <property type="entry name" value="Nucleoside Triphosphate Pyrophosphohydrolase"/>
    <property type="match status" value="1"/>
</dbReference>
<dbReference type="AlphaFoldDB" id="A0A2P8I4H8"/>
<dbReference type="InterPro" id="IPR015797">
    <property type="entry name" value="NUDIX_hydrolase-like_dom_sf"/>
</dbReference>
<protein>
    <submittedName>
        <fullName evidence="2">8-oxo-dGTP diphosphatase</fullName>
    </submittedName>
</protein>
<name>A0A2P8I4H8_SACCR</name>
<evidence type="ECO:0000313" key="3">
    <source>
        <dbReference type="Proteomes" id="UP000241118"/>
    </source>
</evidence>
<dbReference type="PANTHER" id="PTHR43736">
    <property type="entry name" value="ADP-RIBOSE PYROPHOSPHATASE"/>
    <property type="match status" value="1"/>
</dbReference>
<dbReference type="PROSITE" id="PS51462">
    <property type="entry name" value="NUDIX"/>
    <property type="match status" value="1"/>
</dbReference>
<evidence type="ECO:0000259" key="1">
    <source>
        <dbReference type="PROSITE" id="PS51462"/>
    </source>
</evidence>
<feature type="domain" description="Nudix hydrolase" evidence="1">
    <location>
        <begin position="22"/>
        <end position="159"/>
    </location>
</feature>
<dbReference type="InterPro" id="IPR054105">
    <property type="entry name" value="WHD_NrtR"/>
</dbReference>
<dbReference type="PANTHER" id="PTHR43736:SF4">
    <property type="entry name" value="SLR1690 PROTEIN"/>
    <property type="match status" value="1"/>
</dbReference>
<dbReference type="Pfam" id="PF00293">
    <property type="entry name" value="NUDIX"/>
    <property type="match status" value="1"/>
</dbReference>
<dbReference type="InterPro" id="IPR036390">
    <property type="entry name" value="WH_DNA-bd_sf"/>
</dbReference>
<gene>
    <name evidence="2" type="ORF">B0I31_109162</name>
</gene>
<reference evidence="2 3" key="1">
    <citation type="submission" date="2018-03" db="EMBL/GenBank/DDBJ databases">
        <title>Genomic Encyclopedia of Type Strains, Phase III (KMG-III): the genomes of soil and plant-associated and newly described type strains.</title>
        <authorList>
            <person name="Whitman W."/>
        </authorList>
    </citation>
    <scope>NUCLEOTIDE SEQUENCE [LARGE SCALE GENOMIC DNA]</scope>
    <source>
        <strain evidence="2 3">CGMCC 4.7097</strain>
    </source>
</reference>
<dbReference type="Pfam" id="PF21906">
    <property type="entry name" value="WHD_NrtR"/>
    <property type="match status" value="1"/>
</dbReference>
<organism evidence="2 3">
    <name type="scientific">Saccharothrix carnea</name>
    <dbReference type="NCBI Taxonomy" id="1280637"/>
    <lineage>
        <taxon>Bacteria</taxon>
        <taxon>Bacillati</taxon>
        <taxon>Actinomycetota</taxon>
        <taxon>Actinomycetes</taxon>
        <taxon>Pseudonocardiales</taxon>
        <taxon>Pseudonocardiaceae</taxon>
        <taxon>Saccharothrix</taxon>
    </lineage>
</organism>
<evidence type="ECO:0000313" key="2">
    <source>
        <dbReference type="EMBL" id="PSL53372.1"/>
    </source>
</evidence>
<dbReference type="InterPro" id="IPR000086">
    <property type="entry name" value="NUDIX_hydrolase_dom"/>
</dbReference>
<dbReference type="SUPFAM" id="SSF46785">
    <property type="entry name" value="Winged helix' DNA-binding domain"/>
    <property type="match status" value="1"/>
</dbReference>
<dbReference type="EMBL" id="PYAX01000009">
    <property type="protein sequence ID" value="PSL53372.1"/>
    <property type="molecule type" value="Genomic_DNA"/>
</dbReference>
<dbReference type="InterPro" id="IPR036388">
    <property type="entry name" value="WH-like_DNA-bd_sf"/>
</dbReference>
<dbReference type="CDD" id="cd18873">
    <property type="entry name" value="NUDIX_NadM_like"/>
    <property type="match status" value="1"/>
</dbReference>
<sequence length="250" mass="27374">MWMDDRSAQAAMPEEAWTIPEVAVAVDLAILTVRSGALKVVLVERGIEPFAGMPALPGGFLAHEAEDVEAAAFRELTEETGLSPESLHLEQLRTYGAPDRDPRRRVITVCYLAFVPGLPSPTAGGDAADANWVPVDAVLRKRSRLAFDHKKILADAVERARSKLEYTTLAAAFCPPEFTVSDLRQVYEIVWGEELDPRNFHRKVTSVAGFLVPTGGRTSRGGRPAALFRRGPAEVLHPAILRTPSRTGRR</sequence>
<dbReference type="Gene3D" id="1.10.10.10">
    <property type="entry name" value="Winged helix-like DNA-binding domain superfamily/Winged helix DNA-binding domain"/>
    <property type="match status" value="1"/>
</dbReference>
<dbReference type="SUPFAM" id="SSF55811">
    <property type="entry name" value="Nudix"/>
    <property type="match status" value="1"/>
</dbReference>
<proteinExistence type="predicted"/>
<dbReference type="Proteomes" id="UP000241118">
    <property type="component" value="Unassembled WGS sequence"/>
</dbReference>